<feature type="compositionally biased region" description="Polar residues" evidence="1">
    <location>
        <begin position="1"/>
        <end position="19"/>
    </location>
</feature>
<keyword evidence="4" id="KW-1185">Reference proteome</keyword>
<evidence type="ECO:0000256" key="2">
    <source>
        <dbReference type="SAM" id="Phobius"/>
    </source>
</evidence>
<reference evidence="3" key="1">
    <citation type="submission" date="2022-10" db="EMBL/GenBank/DDBJ databases">
        <title>Catenovulum adriacola sp. nov. isolated in the Harbour of Susak.</title>
        <authorList>
            <person name="Schoch T."/>
            <person name="Reich S.J."/>
            <person name="Stoeferle S."/>
            <person name="Flaiz M."/>
            <person name="Kazda M."/>
            <person name="Riedel C.U."/>
            <person name="Duerre P."/>
        </authorList>
    </citation>
    <scope>NUCLEOTIDE SEQUENCE</scope>
    <source>
        <strain evidence="3">TS8</strain>
    </source>
</reference>
<keyword evidence="2" id="KW-0812">Transmembrane</keyword>
<evidence type="ECO:0008006" key="5">
    <source>
        <dbReference type="Google" id="ProtNLM"/>
    </source>
</evidence>
<keyword evidence="2" id="KW-0472">Membrane</keyword>
<organism evidence="3 4">
    <name type="scientific">Catenovulum adriaticum</name>
    <dbReference type="NCBI Taxonomy" id="2984846"/>
    <lineage>
        <taxon>Bacteria</taxon>
        <taxon>Pseudomonadati</taxon>
        <taxon>Pseudomonadota</taxon>
        <taxon>Gammaproteobacteria</taxon>
        <taxon>Alteromonadales</taxon>
        <taxon>Alteromonadaceae</taxon>
        <taxon>Catenovulum</taxon>
    </lineage>
</organism>
<feature type="transmembrane region" description="Helical" evidence="2">
    <location>
        <begin position="353"/>
        <end position="374"/>
    </location>
</feature>
<accession>A0ABY7AIS3</accession>
<dbReference type="EMBL" id="CP109965">
    <property type="protein sequence ID" value="WAJ68991.1"/>
    <property type="molecule type" value="Genomic_DNA"/>
</dbReference>
<evidence type="ECO:0000256" key="1">
    <source>
        <dbReference type="SAM" id="MobiDB-lite"/>
    </source>
</evidence>
<keyword evidence="2" id="KW-1133">Transmembrane helix</keyword>
<gene>
    <name evidence="3" type="ORF">OLW01_07250</name>
</gene>
<sequence length="379" mass="43131">MKQTSLPLESTPDTSLSSKADSKKIKAGSSVQVNSTDRQDVNLPKKKKHHLGLLLTLVLSSLVLLLAASQWLTETKQQSSLLNYNQHSQVLAQLLVTQETLMSHPTLVDQQPDLILNGLQKTAKQLALMSQYPIFKSNFSAFEQNLNNALNQQNKIAANLTAHQQTQLAFAEQIKTIDDAKFNLAQALKPTIERLQTYKVQAEFEKLTANANRSELFNALNQQQGEEKFEALQASAESYIQSIEASFYVHQSADLQRFIEQSQASEKAFQQALRDFSDMPTRVALKNWYQTINDNQNLTYPEIKRFNLNRLELEQQLNQQINSWKNTFKKSQHLLIQINQHRLKNENNSVNPAILLVIIGLSLIQIIVLLSRFVNTRHI</sequence>
<feature type="transmembrane region" description="Helical" evidence="2">
    <location>
        <begin position="51"/>
        <end position="72"/>
    </location>
</feature>
<name>A0ABY7AIS3_9ALTE</name>
<protein>
    <recommendedName>
        <fullName evidence="5">HBM (Helical Bimodular) domain-containing sensor protein</fullName>
    </recommendedName>
</protein>
<dbReference type="RefSeq" id="WP_268073103.1">
    <property type="nucleotide sequence ID" value="NZ_CP109965.1"/>
</dbReference>
<evidence type="ECO:0000313" key="3">
    <source>
        <dbReference type="EMBL" id="WAJ68991.1"/>
    </source>
</evidence>
<evidence type="ECO:0000313" key="4">
    <source>
        <dbReference type="Proteomes" id="UP001163726"/>
    </source>
</evidence>
<feature type="region of interest" description="Disordered" evidence="1">
    <location>
        <begin position="1"/>
        <end position="40"/>
    </location>
</feature>
<proteinExistence type="predicted"/>
<dbReference type="Proteomes" id="UP001163726">
    <property type="component" value="Chromosome"/>
</dbReference>